<sequence>MSPCPWSCRAICGRIEAYISCLPPPFHLARPLLSRAASAEARTPARAPSFSVAWCATQPLPELINATTGKLESGQPSLLCKQSMFARWHYLVKRLPLLPQIQYQVIDHLSPYKLFLSDCTNNFAEWYCTLIVFIEYNKAA</sequence>
<reference evidence="2 3" key="1">
    <citation type="journal article" date="2017" name="BMC Biol.">
        <title>Genomic innovations, transcriptional plasticity and gene loss underlying the evolution and divergence of two highly polyphagous and invasive Helicoverpa pest species.</title>
        <authorList>
            <person name="Pearce S.L."/>
            <person name="Clarke D.F."/>
            <person name="East P.D."/>
            <person name="Elfekih S."/>
            <person name="Gordon K.H."/>
            <person name="Jermiin L.S."/>
            <person name="McGaughran A."/>
            <person name="Oakeshott J.G."/>
            <person name="Papanikolaou A."/>
            <person name="Perera O.P."/>
            <person name="Rane R.V."/>
            <person name="Richards S."/>
            <person name="Tay W.T."/>
            <person name="Walsh T.K."/>
            <person name="Anderson A."/>
            <person name="Anderson C.J."/>
            <person name="Asgari S."/>
            <person name="Board P.G."/>
            <person name="Bretschneider A."/>
            <person name="Campbell P.M."/>
            <person name="Chertemps T."/>
            <person name="Christeller J.T."/>
            <person name="Coppin C.W."/>
            <person name="Downes S.J."/>
            <person name="Duan G."/>
            <person name="Farnsworth C.A."/>
            <person name="Good R.T."/>
            <person name="Han L.B."/>
            <person name="Han Y.C."/>
            <person name="Hatje K."/>
            <person name="Horne I."/>
            <person name="Huang Y.P."/>
            <person name="Hughes D.S."/>
            <person name="Jacquin-Joly E."/>
            <person name="James W."/>
            <person name="Jhangiani S."/>
            <person name="Kollmar M."/>
            <person name="Kuwar S.S."/>
            <person name="Li S."/>
            <person name="Liu N.Y."/>
            <person name="Maibeche M.T."/>
            <person name="Miller J.R."/>
            <person name="Montagne N."/>
            <person name="Perry T."/>
            <person name="Qu J."/>
            <person name="Song S.V."/>
            <person name="Sutton G.G."/>
            <person name="Vogel H."/>
            <person name="Walenz B.P."/>
            <person name="Xu W."/>
            <person name="Zhang H.J."/>
            <person name="Zou Z."/>
            <person name="Batterham P."/>
            <person name="Edwards O.R."/>
            <person name="Feyereisen R."/>
            <person name="Gibbs R.A."/>
            <person name="Heckel D.G."/>
            <person name="McGrath A."/>
            <person name="Robin C."/>
            <person name="Scherer S.E."/>
            <person name="Worley K.C."/>
            <person name="Wu Y.D."/>
        </authorList>
    </citation>
    <scope>NUCLEOTIDE SEQUENCE [LARGE SCALE GENOMIC DNA]</scope>
    <source>
        <strain evidence="2">Harm_GR_Male_#8</strain>
        <tissue evidence="2">Whole organism</tissue>
    </source>
</reference>
<proteinExistence type="predicted"/>
<dbReference type="GO" id="GO:0005730">
    <property type="term" value="C:nucleolus"/>
    <property type="evidence" value="ECO:0007669"/>
    <property type="project" value="TreeGrafter"/>
</dbReference>
<dbReference type="PROSITE" id="PS50141">
    <property type="entry name" value="A_DEAMIN_EDITASE"/>
    <property type="match status" value="1"/>
</dbReference>
<organism evidence="2 3">
    <name type="scientific">Helicoverpa armigera</name>
    <name type="common">Cotton bollworm</name>
    <name type="synonym">Heliothis armigera</name>
    <dbReference type="NCBI Taxonomy" id="29058"/>
    <lineage>
        <taxon>Eukaryota</taxon>
        <taxon>Metazoa</taxon>
        <taxon>Ecdysozoa</taxon>
        <taxon>Arthropoda</taxon>
        <taxon>Hexapoda</taxon>
        <taxon>Insecta</taxon>
        <taxon>Pterygota</taxon>
        <taxon>Neoptera</taxon>
        <taxon>Endopterygota</taxon>
        <taxon>Lepidoptera</taxon>
        <taxon>Glossata</taxon>
        <taxon>Ditrysia</taxon>
        <taxon>Noctuoidea</taxon>
        <taxon>Noctuidae</taxon>
        <taxon>Heliothinae</taxon>
        <taxon>Helicoverpa</taxon>
    </lineage>
</organism>
<dbReference type="GO" id="GO:0003726">
    <property type="term" value="F:double-stranded RNA adenosine deaminase activity"/>
    <property type="evidence" value="ECO:0007669"/>
    <property type="project" value="TreeGrafter"/>
</dbReference>
<feature type="domain" description="A to I editase" evidence="1">
    <location>
        <begin position="9"/>
        <end position="91"/>
    </location>
</feature>
<dbReference type="GO" id="GO:0003725">
    <property type="term" value="F:double-stranded RNA binding"/>
    <property type="evidence" value="ECO:0007669"/>
    <property type="project" value="TreeGrafter"/>
</dbReference>
<dbReference type="EMBL" id="KZ150567">
    <property type="protein sequence ID" value="PZC70516.1"/>
    <property type="molecule type" value="Genomic_DNA"/>
</dbReference>
<dbReference type="Proteomes" id="UP000249218">
    <property type="component" value="Unassembled WGS sequence"/>
</dbReference>
<dbReference type="GO" id="GO:0006382">
    <property type="term" value="P:adenosine to inosine editing"/>
    <property type="evidence" value="ECO:0007669"/>
    <property type="project" value="TreeGrafter"/>
</dbReference>
<evidence type="ECO:0000313" key="2">
    <source>
        <dbReference type="EMBL" id="PZC70516.1"/>
    </source>
</evidence>
<name>A0A2W1BBW3_HELAM</name>
<accession>A0A2W1BBW3</accession>
<dbReference type="PANTHER" id="PTHR10910:SF62">
    <property type="entry name" value="AT07585P-RELATED"/>
    <property type="match status" value="1"/>
</dbReference>
<dbReference type="Pfam" id="PF02137">
    <property type="entry name" value="A_deamin"/>
    <property type="match status" value="1"/>
</dbReference>
<evidence type="ECO:0000259" key="1">
    <source>
        <dbReference type="PROSITE" id="PS50141"/>
    </source>
</evidence>
<dbReference type="AlphaFoldDB" id="A0A2W1BBW3"/>
<keyword evidence="3" id="KW-1185">Reference proteome</keyword>
<dbReference type="OrthoDB" id="10268011at2759"/>
<dbReference type="GO" id="GO:0008251">
    <property type="term" value="F:tRNA-specific adenosine deaminase activity"/>
    <property type="evidence" value="ECO:0007669"/>
    <property type="project" value="TreeGrafter"/>
</dbReference>
<dbReference type="InterPro" id="IPR002466">
    <property type="entry name" value="A_deamin"/>
</dbReference>
<dbReference type="PANTHER" id="PTHR10910">
    <property type="entry name" value="EUKARYOTE SPECIFIC DSRNA BINDING PROTEIN"/>
    <property type="match status" value="1"/>
</dbReference>
<gene>
    <name evidence="2" type="primary">HaOG215759</name>
    <name evidence="2" type="ORF">B5X24_HaOG215759</name>
</gene>
<dbReference type="GO" id="GO:0006396">
    <property type="term" value="P:RNA processing"/>
    <property type="evidence" value="ECO:0007669"/>
    <property type="project" value="InterPro"/>
</dbReference>
<dbReference type="GO" id="GO:0005737">
    <property type="term" value="C:cytoplasm"/>
    <property type="evidence" value="ECO:0007669"/>
    <property type="project" value="TreeGrafter"/>
</dbReference>
<protein>
    <recommendedName>
        <fullName evidence="1">A to I editase domain-containing protein</fullName>
    </recommendedName>
</protein>
<evidence type="ECO:0000313" key="3">
    <source>
        <dbReference type="Proteomes" id="UP000249218"/>
    </source>
</evidence>